<dbReference type="GO" id="GO:0006274">
    <property type="term" value="P:DNA replication termination"/>
    <property type="evidence" value="ECO:0007669"/>
    <property type="project" value="TreeGrafter"/>
</dbReference>
<proteinExistence type="predicted"/>
<evidence type="ECO:0000313" key="1">
    <source>
        <dbReference type="EMBL" id="KAJ6406925.1"/>
    </source>
</evidence>
<keyword evidence="2" id="KW-1185">Reference proteome</keyword>
<dbReference type="EMBL" id="JAPFFJ010000016">
    <property type="protein sequence ID" value="KAJ6406925.1"/>
    <property type="molecule type" value="Genomic_DNA"/>
</dbReference>
<dbReference type="PANTHER" id="PTHR12775:SF2">
    <property type="entry name" value="REPLICATION TERMINATION FACTOR 2"/>
    <property type="match status" value="1"/>
</dbReference>
<sequence>MYAEKKPDKIDLHEQRLSKWLNCSLSNEPLKPPCVIDRLGNMFNKETLVEALIGKKLPKEFGYIKGLKDMINIQLEVVPSEGLGNARFQCPALKEVKSSACLVCYKEFEECDKIVINGDEEEVVVLRERMEEDRLKVKDKKRKVKHGIVDVKGGDKVAGKMKGNGKVENVKGVSNGGSKRFKAGDMVPANATKDVYASLFTSSQKNKFKETYSCRSLPLGRN</sequence>
<comment type="caution">
    <text evidence="1">The sequence shown here is derived from an EMBL/GenBank/DDBJ whole genome shotgun (WGS) entry which is preliminary data.</text>
</comment>
<organism evidence="1 2">
    <name type="scientific">Salix udensis</name>
    <dbReference type="NCBI Taxonomy" id="889485"/>
    <lineage>
        <taxon>Eukaryota</taxon>
        <taxon>Viridiplantae</taxon>
        <taxon>Streptophyta</taxon>
        <taxon>Embryophyta</taxon>
        <taxon>Tracheophyta</taxon>
        <taxon>Spermatophyta</taxon>
        <taxon>Magnoliopsida</taxon>
        <taxon>eudicotyledons</taxon>
        <taxon>Gunneridae</taxon>
        <taxon>Pentapetalae</taxon>
        <taxon>rosids</taxon>
        <taxon>fabids</taxon>
        <taxon>Malpighiales</taxon>
        <taxon>Salicaceae</taxon>
        <taxon>Saliceae</taxon>
        <taxon>Salix</taxon>
    </lineage>
</organism>
<dbReference type="InterPro" id="IPR006735">
    <property type="entry name" value="Rtf2"/>
</dbReference>
<reference evidence="1 2" key="1">
    <citation type="journal article" date="2023" name="Int. J. Mol. Sci.">
        <title>De Novo Assembly and Annotation of 11 Diverse Shrub Willow (Salix) Genomes Reveals Novel Gene Organization in Sex-Linked Regions.</title>
        <authorList>
            <person name="Hyden B."/>
            <person name="Feng K."/>
            <person name="Yates T.B."/>
            <person name="Jawdy S."/>
            <person name="Cereghino C."/>
            <person name="Smart L.B."/>
            <person name="Muchero W."/>
        </authorList>
    </citation>
    <scope>NUCLEOTIDE SEQUENCE [LARGE SCALE GENOMIC DNA]</scope>
    <source>
        <tissue evidence="1">Shoot tip</tissue>
    </source>
</reference>
<gene>
    <name evidence="1" type="ORF">OIU84_010441</name>
</gene>
<dbReference type="PANTHER" id="PTHR12775">
    <property type="entry name" value="PROTEIN C20ORF43 HOMOLOG"/>
    <property type="match status" value="1"/>
</dbReference>
<accession>A0AAD6JL10</accession>
<protein>
    <submittedName>
        <fullName evidence="1">Uncharacterized protein</fullName>
    </submittedName>
</protein>
<dbReference type="GO" id="GO:0005634">
    <property type="term" value="C:nucleus"/>
    <property type="evidence" value="ECO:0007669"/>
    <property type="project" value="TreeGrafter"/>
</dbReference>
<name>A0AAD6JL10_9ROSI</name>
<dbReference type="Proteomes" id="UP001162972">
    <property type="component" value="Chromosome 6"/>
</dbReference>
<evidence type="ECO:0000313" key="2">
    <source>
        <dbReference type="Proteomes" id="UP001162972"/>
    </source>
</evidence>
<dbReference type="AlphaFoldDB" id="A0AAD6JL10"/>
<dbReference type="Pfam" id="PF04641">
    <property type="entry name" value="Rtf2"/>
    <property type="match status" value="1"/>
</dbReference>